<feature type="chain" id="PRO_5031520461" description="Ammonium transporter AmtB-like domain-containing protein" evidence="2">
    <location>
        <begin position="23"/>
        <end position="253"/>
    </location>
</feature>
<evidence type="ECO:0000256" key="1">
    <source>
        <dbReference type="SAM" id="Phobius"/>
    </source>
</evidence>
<feature type="transmembrane region" description="Helical" evidence="1">
    <location>
        <begin position="133"/>
        <end position="149"/>
    </location>
</feature>
<reference evidence="3" key="1">
    <citation type="submission" date="2021-01" db="EMBL/GenBank/DDBJ databases">
        <authorList>
            <person name="Corre E."/>
            <person name="Pelletier E."/>
            <person name="Niang G."/>
            <person name="Scheremetjew M."/>
            <person name="Finn R."/>
            <person name="Kale V."/>
            <person name="Holt S."/>
            <person name="Cochrane G."/>
            <person name="Meng A."/>
            <person name="Brown T."/>
            <person name="Cohen L."/>
        </authorList>
    </citation>
    <scope>NUCLEOTIDE SEQUENCE</scope>
    <source>
        <strain evidence="3">CCMP645</strain>
    </source>
</reference>
<keyword evidence="1" id="KW-1133">Transmembrane helix</keyword>
<feature type="transmembrane region" description="Helical" evidence="1">
    <location>
        <begin position="104"/>
        <end position="126"/>
    </location>
</feature>
<proteinExistence type="predicted"/>
<feature type="transmembrane region" description="Helical" evidence="1">
    <location>
        <begin position="186"/>
        <end position="207"/>
    </location>
</feature>
<feature type="transmembrane region" description="Helical" evidence="1">
    <location>
        <begin position="66"/>
        <end position="84"/>
    </location>
</feature>
<evidence type="ECO:0000256" key="2">
    <source>
        <dbReference type="SAM" id="SignalP"/>
    </source>
</evidence>
<dbReference type="EMBL" id="HBIZ01029484">
    <property type="protein sequence ID" value="CAE0766147.1"/>
    <property type="molecule type" value="Transcribed_RNA"/>
</dbReference>
<feature type="transmembrane region" description="Helical" evidence="1">
    <location>
        <begin position="161"/>
        <end position="179"/>
    </location>
</feature>
<feature type="transmembrane region" description="Helical" evidence="1">
    <location>
        <begin position="36"/>
        <end position="54"/>
    </location>
</feature>
<feature type="signal peptide" evidence="2">
    <location>
        <begin position="1"/>
        <end position="22"/>
    </location>
</feature>
<feature type="transmembrane region" description="Helical" evidence="1">
    <location>
        <begin position="219"/>
        <end position="238"/>
    </location>
</feature>
<keyword evidence="1" id="KW-0472">Membrane</keyword>
<keyword evidence="1" id="KW-0812">Transmembrane</keyword>
<organism evidence="3">
    <name type="scientific">Chrysotila carterae</name>
    <name type="common">Marine alga</name>
    <name type="synonym">Syracosphaera carterae</name>
    <dbReference type="NCBI Taxonomy" id="13221"/>
    <lineage>
        <taxon>Eukaryota</taxon>
        <taxon>Haptista</taxon>
        <taxon>Haptophyta</taxon>
        <taxon>Prymnesiophyceae</taxon>
        <taxon>Isochrysidales</taxon>
        <taxon>Isochrysidaceae</taxon>
        <taxon>Chrysotila</taxon>
    </lineage>
</organism>
<protein>
    <recommendedName>
        <fullName evidence="4">Ammonium transporter AmtB-like domain-containing protein</fullName>
    </recommendedName>
</protein>
<accession>A0A7S4BHK4</accession>
<gene>
    <name evidence="3" type="ORF">PCAR00345_LOCUS18759</name>
</gene>
<name>A0A7S4BHK4_CHRCT</name>
<evidence type="ECO:0008006" key="4">
    <source>
        <dbReference type="Google" id="ProtNLM"/>
    </source>
</evidence>
<evidence type="ECO:0000313" key="3">
    <source>
        <dbReference type="EMBL" id="CAE0766147.1"/>
    </source>
</evidence>
<keyword evidence="2" id="KW-0732">Signal</keyword>
<sequence length="253" mass="26346">MPTAFSCLTLIAVASLVVIAAASIEHSENDTAETTYAIVLSVISFLFCIPLLALAARSPALLEKDIAGGTVGLICAVCMSLWWLPGTGVLTYRDPFTFLGNGYFGAWAGLVGSLAWLASIVGTGGIENTQRGPMIGLIVSSIALLIACVDHDEEKDPETSFGIALSVVTAVLAAGMLFLSPLKPIVLKACAALLVPLWIAGAGVLTFKDPFKAAGNGYFSSWAGLFFAFATALDAFNLRSMTVASAESPHKPQ</sequence>
<dbReference type="AlphaFoldDB" id="A0A7S4BHK4"/>